<evidence type="ECO:0000313" key="5">
    <source>
        <dbReference type="Proteomes" id="UP000295525"/>
    </source>
</evidence>
<evidence type="ECO:0000259" key="3">
    <source>
        <dbReference type="PROSITE" id="PS51459"/>
    </source>
</evidence>
<dbReference type="Proteomes" id="UP000295525">
    <property type="component" value="Unassembled WGS sequence"/>
</dbReference>
<accession>A0A4R3MBV3</accession>
<dbReference type="Gene3D" id="1.10.3290.10">
    <property type="entry name" value="Fido-like domain"/>
    <property type="match status" value="1"/>
</dbReference>
<organism evidence="4 5">
    <name type="scientific">Paralcaligenes ureilyticus</name>
    <dbReference type="NCBI Taxonomy" id="627131"/>
    <lineage>
        <taxon>Bacteria</taxon>
        <taxon>Pseudomonadati</taxon>
        <taxon>Pseudomonadota</taxon>
        <taxon>Betaproteobacteria</taxon>
        <taxon>Burkholderiales</taxon>
        <taxon>Alcaligenaceae</taxon>
        <taxon>Paralcaligenes</taxon>
    </lineage>
</organism>
<dbReference type="InterPro" id="IPR036597">
    <property type="entry name" value="Fido-like_dom_sf"/>
</dbReference>
<proteinExistence type="predicted"/>
<keyword evidence="2" id="KW-0067">ATP-binding</keyword>
<keyword evidence="2" id="KW-0547">Nucleotide-binding</keyword>
<sequence length="506" mass="57327">MSVTTSAPVGYARLATLNSWPMPALGQPAYIGPVKAIQYLPERIQVPYSSAPAPDDLIGHLVFALRHETMNLPLLLAALADLNAERLAHEIRAKPTSQFLRQLGYFWEHTTQSALPVSDLDRGRYMDVFDVGRYYTGRLWEKNRRWRLNFNGLGPIDYCPVVRRDTTLEARTHAVLAALTSWVQHEPDLPQLNRVLNWAYLAETQSSFQIEREVAQPAKAEGFVQALQAMREQQPLTETYLTELQQTVVTSPLNQEFHFRTEQNWLQRAGRGALAVRYVPPPVADLRSLMGGFMAMVNAFADSNLPIFHQAALASFGFVYLHPFMDGNGRVSRLLAQHTLIPALTRHTGINTAAILPLSVAMVSHEARYLATLERFSTPMRALWDVHVMGDGEFQMQYRGHQASYASWDATEQSRFMVECAEYALNKSLIGESLYLRHYDDAFQAINTEFDWPDRAINLLIKWVVDGDFSLLKNRVKDQRLAGIPQQDIQLATRLIKDAFAPEAYP</sequence>
<feature type="domain" description="Fido" evidence="3">
    <location>
        <begin position="236"/>
        <end position="397"/>
    </location>
</feature>
<dbReference type="GO" id="GO:0005524">
    <property type="term" value="F:ATP binding"/>
    <property type="evidence" value="ECO:0007669"/>
    <property type="project" value="UniProtKB-KW"/>
</dbReference>
<evidence type="ECO:0000256" key="1">
    <source>
        <dbReference type="PIRSR" id="PIRSR640198-1"/>
    </source>
</evidence>
<protein>
    <submittedName>
        <fullName evidence="4">Fic/DOC family protein</fullName>
    </submittedName>
</protein>
<dbReference type="SUPFAM" id="SSF140931">
    <property type="entry name" value="Fic-like"/>
    <property type="match status" value="1"/>
</dbReference>
<dbReference type="EMBL" id="SMAJ01000004">
    <property type="protein sequence ID" value="TCT08935.1"/>
    <property type="molecule type" value="Genomic_DNA"/>
</dbReference>
<gene>
    <name evidence="4" type="ORF">EDC26_10495</name>
</gene>
<feature type="binding site" evidence="2">
    <location>
        <begin position="326"/>
        <end position="333"/>
    </location>
    <ligand>
        <name>ATP</name>
        <dbReference type="ChEBI" id="CHEBI:30616"/>
    </ligand>
</feature>
<feature type="active site" evidence="1">
    <location>
        <position position="322"/>
    </location>
</feature>
<dbReference type="AlphaFoldDB" id="A0A4R3MBV3"/>
<name>A0A4R3MBV3_9BURK</name>
<dbReference type="Pfam" id="PF02661">
    <property type="entry name" value="Fic"/>
    <property type="match status" value="1"/>
</dbReference>
<dbReference type="PANTHER" id="PTHR13504">
    <property type="entry name" value="FIDO DOMAIN-CONTAINING PROTEIN DDB_G0283145"/>
    <property type="match status" value="1"/>
</dbReference>
<reference evidence="4 5" key="1">
    <citation type="submission" date="2019-03" db="EMBL/GenBank/DDBJ databases">
        <title>Genomic Encyclopedia of Type Strains, Phase IV (KMG-IV): sequencing the most valuable type-strain genomes for metagenomic binning, comparative biology and taxonomic classification.</title>
        <authorList>
            <person name="Goeker M."/>
        </authorList>
    </citation>
    <scope>NUCLEOTIDE SEQUENCE [LARGE SCALE GENOMIC DNA]</scope>
    <source>
        <strain evidence="4 5">DSM 24591</strain>
    </source>
</reference>
<evidence type="ECO:0000256" key="2">
    <source>
        <dbReference type="PIRSR" id="PIRSR640198-2"/>
    </source>
</evidence>
<dbReference type="PROSITE" id="PS51459">
    <property type="entry name" value="FIDO"/>
    <property type="match status" value="1"/>
</dbReference>
<evidence type="ECO:0000313" key="4">
    <source>
        <dbReference type="EMBL" id="TCT08935.1"/>
    </source>
</evidence>
<dbReference type="PANTHER" id="PTHR13504:SF38">
    <property type="entry name" value="FIDO DOMAIN-CONTAINING PROTEIN"/>
    <property type="match status" value="1"/>
</dbReference>
<dbReference type="RefSeq" id="WP_132581000.1">
    <property type="nucleotide sequence ID" value="NZ_SMAJ01000004.1"/>
</dbReference>
<dbReference type="InterPro" id="IPR040198">
    <property type="entry name" value="Fido_containing"/>
</dbReference>
<comment type="caution">
    <text evidence="4">The sequence shown here is derived from an EMBL/GenBank/DDBJ whole genome shotgun (WGS) entry which is preliminary data.</text>
</comment>
<dbReference type="InterPro" id="IPR003812">
    <property type="entry name" value="Fido"/>
</dbReference>
<dbReference type="OrthoDB" id="9813719at2"/>
<keyword evidence="5" id="KW-1185">Reference proteome</keyword>